<dbReference type="EMBL" id="KN847495">
    <property type="protein sequence ID" value="KIW15915.1"/>
    <property type="molecule type" value="Genomic_DNA"/>
</dbReference>
<reference evidence="1 2" key="1">
    <citation type="submission" date="2015-01" db="EMBL/GenBank/DDBJ databases">
        <title>The Genome Sequence of Exophiala spinifera CBS89968.</title>
        <authorList>
            <consortium name="The Broad Institute Genomics Platform"/>
            <person name="Cuomo C."/>
            <person name="de Hoog S."/>
            <person name="Gorbushina A."/>
            <person name="Stielow B."/>
            <person name="Teixiera M."/>
            <person name="Abouelleil A."/>
            <person name="Chapman S.B."/>
            <person name="Priest M."/>
            <person name="Young S.K."/>
            <person name="Wortman J."/>
            <person name="Nusbaum C."/>
            <person name="Birren B."/>
        </authorList>
    </citation>
    <scope>NUCLEOTIDE SEQUENCE [LARGE SCALE GENOMIC DNA]</scope>
    <source>
        <strain evidence="1 2">CBS 89968</strain>
    </source>
</reference>
<dbReference type="AlphaFoldDB" id="A0A0D2BBE0"/>
<dbReference type="VEuPathDB" id="FungiDB:PV08_05965"/>
<proteinExistence type="predicted"/>
<name>A0A0D2BBE0_9EURO</name>
<accession>A0A0D2BBE0</accession>
<gene>
    <name evidence="1" type="ORF">PV08_05965</name>
</gene>
<dbReference type="RefSeq" id="XP_016236131.1">
    <property type="nucleotide sequence ID" value="XM_016380304.1"/>
</dbReference>
<dbReference type="Proteomes" id="UP000053328">
    <property type="component" value="Unassembled WGS sequence"/>
</dbReference>
<evidence type="ECO:0000313" key="1">
    <source>
        <dbReference type="EMBL" id="KIW15915.1"/>
    </source>
</evidence>
<keyword evidence="2" id="KW-1185">Reference proteome</keyword>
<organism evidence="1 2">
    <name type="scientific">Exophiala spinifera</name>
    <dbReference type="NCBI Taxonomy" id="91928"/>
    <lineage>
        <taxon>Eukaryota</taxon>
        <taxon>Fungi</taxon>
        <taxon>Dikarya</taxon>
        <taxon>Ascomycota</taxon>
        <taxon>Pezizomycotina</taxon>
        <taxon>Eurotiomycetes</taxon>
        <taxon>Chaetothyriomycetidae</taxon>
        <taxon>Chaetothyriales</taxon>
        <taxon>Herpotrichiellaceae</taxon>
        <taxon>Exophiala</taxon>
    </lineage>
</organism>
<evidence type="ECO:0000313" key="2">
    <source>
        <dbReference type="Proteomes" id="UP000053328"/>
    </source>
</evidence>
<protein>
    <submittedName>
        <fullName evidence="1">Uncharacterized protein</fullName>
    </submittedName>
</protein>
<sequence>MQSMDALNRFYLSVNVIQLLDVGVRLVVRMAALRARDAQNQSRTEDSRLVHYQSRPAQAFPGLFNVMTIPCSPTSQFVYFIDELRNIHLVHLSACAKTQDIVRFAFWAFWAFRGSSDPHLRLRLQRGEFWLLPEYGCSAPSGNYVPLRYSIVDSGRQLVLADNYERTVQPGAVFYLRSPPDISKEACDVLHATWGAIPGDVRQQLVAEFGLT</sequence>
<dbReference type="HOGENOM" id="CLU_1299725_0_0_1"/>
<dbReference type="GeneID" id="27333048"/>